<comment type="similarity">
    <text evidence="1">Belongs to the archease family.</text>
</comment>
<dbReference type="GO" id="GO:0046872">
    <property type="term" value="F:metal ion binding"/>
    <property type="evidence" value="ECO:0007669"/>
    <property type="project" value="UniProtKB-KW"/>
</dbReference>
<evidence type="ECO:0000256" key="4">
    <source>
        <dbReference type="ARBA" id="ARBA00022837"/>
    </source>
</evidence>
<keyword evidence="8" id="KW-1185">Reference proteome</keyword>
<dbReference type="EMBL" id="LHPG02000007">
    <property type="protein sequence ID" value="PRW57244.1"/>
    <property type="molecule type" value="Genomic_DNA"/>
</dbReference>
<dbReference type="FunFam" id="3.55.10.10:FF:000001">
    <property type="entry name" value="protein archease isoform X1"/>
    <property type="match status" value="1"/>
</dbReference>
<accession>A0A2P6TT68</accession>
<dbReference type="Gene3D" id="3.55.10.10">
    <property type="entry name" value="Archease domain"/>
    <property type="match status" value="1"/>
</dbReference>
<keyword evidence="4" id="KW-0106">Calcium</keyword>
<dbReference type="InterPro" id="IPR023572">
    <property type="entry name" value="Archease_dom"/>
</dbReference>
<keyword evidence="3" id="KW-0479">Metal-binding</keyword>
<dbReference type="SUPFAM" id="SSF69819">
    <property type="entry name" value="MTH1598-like"/>
    <property type="match status" value="1"/>
</dbReference>
<evidence type="ECO:0000313" key="8">
    <source>
        <dbReference type="Proteomes" id="UP000239899"/>
    </source>
</evidence>
<dbReference type="GO" id="GO:0006388">
    <property type="term" value="P:tRNA splicing, via endonucleolytic cleavage and ligation"/>
    <property type="evidence" value="ECO:0007669"/>
    <property type="project" value="TreeGrafter"/>
</dbReference>
<feature type="compositionally biased region" description="Low complexity" evidence="5">
    <location>
        <begin position="47"/>
        <end position="96"/>
    </location>
</feature>
<dbReference type="GO" id="GO:0072669">
    <property type="term" value="C:tRNA-splicing ligase complex"/>
    <property type="evidence" value="ECO:0007669"/>
    <property type="project" value="TreeGrafter"/>
</dbReference>
<evidence type="ECO:0000256" key="3">
    <source>
        <dbReference type="ARBA" id="ARBA00022723"/>
    </source>
</evidence>
<dbReference type="STRING" id="3076.A0A2P6TT68"/>
<name>A0A2P6TT68_CHLSO</name>
<sequence length="262" mass="28628">MQEFAGEALPQRAPRERRSAKRAKTDEAAGGAPEADSGAAAGGDGSGVAAAAAAAPAEQRPEQQQQQQQQQQQGAEAQQGSDQQPSEEQQQQQPDGCEGGDAMPAAAQLDLPAYRSAAVNGQKFEYLDHTADVQLHAWGETLREAFENVGLCMFNYMTPLKGIGIDPALTRTYEAEGHDLQSLLFNFLDELLFAFATEFFVAKQLRITRFDRDNWRIMAEGQGETFDRQRHVCGTEVKAITYSAMQINETQGDAEVFVIVDI</sequence>
<proteinExistence type="inferred from homology"/>
<keyword evidence="2" id="KW-0819">tRNA processing</keyword>
<dbReference type="InterPro" id="IPR036820">
    <property type="entry name" value="Archease_dom_sf"/>
</dbReference>
<evidence type="ECO:0000313" key="7">
    <source>
        <dbReference type="EMBL" id="PRW57244.1"/>
    </source>
</evidence>
<reference evidence="7 8" key="1">
    <citation type="journal article" date="2018" name="Plant J.">
        <title>Genome sequences of Chlorella sorokiniana UTEX 1602 and Micractinium conductrix SAG 241.80: implications to maltose excretion by a green alga.</title>
        <authorList>
            <person name="Arriola M.B."/>
            <person name="Velmurugan N."/>
            <person name="Zhang Y."/>
            <person name="Plunkett M.H."/>
            <person name="Hondzo H."/>
            <person name="Barney B.M."/>
        </authorList>
    </citation>
    <scope>NUCLEOTIDE SEQUENCE [LARGE SCALE GENOMIC DNA]</scope>
    <source>
        <strain evidence="8">UTEX 1602</strain>
    </source>
</reference>
<protein>
    <submittedName>
        <fullName evidence="7">Archease-like</fullName>
    </submittedName>
</protein>
<dbReference type="InterPro" id="IPR002804">
    <property type="entry name" value="Archease"/>
</dbReference>
<organism evidence="7 8">
    <name type="scientific">Chlorella sorokiniana</name>
    <name type="common">Freshwater green alga</name>
    <dbReference type="NCBI Taxonomy" id="3076"/>
    <lineage>
        <taxon>Eukaryota</taxon>
        <taxon>Viridiplantae</taxon>
        <taxon>Chlorophyta</taxon>
        <taxon>core chlorophytes</taxon>
        <taxon>Trebouxiophyceae</taxon>
        <taxon>Chlorellales</taxon>
        <taxon>Chlorellaceae</taxon>
        <taxon>Chlorella clade</taxon>
        <taxon>Chlorella</taxon>
    </lineage>
</organism>
<evidence type="ECO:0000256" key="2">
    <source>
        <dbReference type="ARBA" id="ARBA00022694"/>
    </source>
</evidence>
<dbReference type="Proteomes" id="UP000239899">
    <property type="component" value="Unassembled WGS sequence"/>
</dbReference>
<feature type="region of interest" description="Disordered" evidence="5">
    <location>
        <begin position="1"/>
        <end position="103"/>
    </location>
</feature>
<dbReference type="OrthoDB" id="2190767at2759"/>
<dbReference type="Pfam" id="PF01951">
    <property type="entry name" value="Archease"/>
    <property type="match status" value="1"/>
</dbReference>
<feature type="compositionally biased region" description="Basic and acidic residues" evidence="5">
    <location>
        <begin position="13"/>
        <end position="27"/>
    </location>
</feature>
<feature type="compositionally biased region" description="Low complexity" evidence="5">
    <location>
        <begin position="28"/>
        <end position="39"/>
    </location>
</feature>
<evidence type="ECO:0000256" key="5">
    <source>
        <dbReference type="SAM" id="MobiDB-lite"/>
    </source>
</evidence>
<dbReference type="PANTHER" id="PTHR12682">
    <property type="entry name" value="ARCHEASE"/>
    <property type="match status" value="1"/>
</dbReference>
<dbReference type="AlphaFoldDB" id="A0A2P6TT68"/>
<gene>
    <name evidence="7" type="ORF">C2E21_4271</name>
</gene>
<evidence type="ECO:0000259" key="6">
    <source>
        <dbReference type="Pfam" id="PF01951"/>
    </source>
</evidence>
<evidence type="ECO:0000256" key="1">
    <source>
        <dbReference type="ARBA" id="ARBA00007963"/>
    </source>
</evidence>
<dbReference type="PANTHER" id="PTHR12682:SF11">
    <property type="entry name" value="PROTEIN ARCHEASE"/>
    <property type="match status" value="1"/>
</dbReference>
<feature type="domain" description="Archease" evidence="6">
    <location>
        <begin position="124"/>
        <end position="262"/>
    </location>
</feature>
<comment type="caution">
    <text evidence="7">The sequence shown here is derived from an EMBL/GenBank/DDBJ whole genome shotgun (WGS) entry which is preliminary data.</text>
</comment>